<feature type="domain" description="Novel toxin 15" evidence="2">
    <location>
        <begin position="415"/>
        <end position="559"/>
    </location>
</feature>
<accession>A0A1C3WJQ2</accession>
<name>A0A1C3WJQ2_9HYPH</name>
<evidence type="ECO:0000256" key="1">
    <source>
        <dbReference type="SAM" id="MobiDB-lite"/>
    </source>
</evidence>
<evidence type="ECO:0000259" key="2">
    <source>
        <dbReference type="Pfam" id="PF15604"/>
    </source>
</evidence>
<reference evidence="4" key="1">
    <citation type="submission" date="2016-08" db="EMBL/GenBank/DDBJ databases">
        <authorList>
            <person name="Varghese N."/>
            <person name="Submissions Spin"/>
        </authorList>
    </citation>
    <scope>NUCLEOTIDE SEQUENCE [LARGE SCALE GENOMIC DNA]</scope>
    <source>
        <strain evidence="4">P1-7</strain>
    </source>
</reference>
<dbReference type="EMBL" id="FMAF01000012">
    <property type="protein sequence ID" value="SCB39954.1"/>
    <property type="molecule type" value="Genomic_DNA"/>
</dbReference>
<feature type="region of interest" description="Disordered" evidence="1">
    <location>
        <begin position="533"/>
        <end position="563"/>
    </location>
</feature>
<feature type="region of interest" description="Disordered" evidence="1">
    <location>
        <begin position="30"/>
        <end position="80"/>
    </location>
</feature>
<feature type="compositionally biased region" description="Basic and acidic residues" evidence="1">
    <location>
        <begin position="541"/>
        <end position="563"/>
    </location>
</feature>
<proteinExistence type="predicted"/>
<dbReference type="OrthoDB" id="8052205at2"/>
<dbReference type="Pfam" id="PF15604">
    <property type="entry name" value="Ntox15"/>
    <property type="match status" value="1"/>
</dbReference>
<evidence type="ECO:0000313" key="4">
    <source>
        <dbReference type="Proteomes" id="UP000199205"/>
    </source>
</evidence>
<dbReference type="Pfam" id="PF13665">
    <property type="entry name" value="Tox-PAAR-like"/>
    <property type="match status" value="1"/>
</dbReference>
<dbReference type="RefSeq" id="WP_092574926.1">
    <property type="nucleotide sequence ID" value="NZ_FMAF01000012.1"/>
</dbReference>
<dbReference type="AlphaFoldDB" id="A0A1C3WJQ2"/>
<evidence type="ECO:0000313" key="3">
    <source>
        <dbReference type="EMBL" id="SCB39954.1"/>
    </source>
</evidence>
<protein>
    <submittedName>
        <fullName evidence="3">Novel toxin 15</fullName>
    </submittedName>
</protein>
<dbReference type="Proteomes" id="UP000199205">
    <property type="component" value="Unassembled WGS sequence"/>
</dbReference>
<organism evidence="3 4">
    <name type="scientific">Rhizobium lusitanum</name>
    <dbReference type="NCBI Taxonomy" id="293958"/>
    <lineage>
        <taxon>Bacteria</taxon>
        <taxon>Pseudomonadati</taxon>
        <taxon>Pseudomonadota</taxon>
        <taxon>Alphaproteobacteria</taxon>
        <taxon>Hyphomicrobiales</taxon>
        <taxon>Rhizobiaceae</taxon>
        <taxon>Rhizobium/Agrobacterium group</taxon>
        <taxon>Rhizobium</taxon>
    </lineage>
</organism>
<dbReference type="InterPro" id="IPR028949">
    <property type="entry name" value="Ntox15"/>
</dbReference>
<sequence length="563" mass="60682">MGERQFPDPIYDGDFAALYGLPPDTKIIGPPMSGTLLTKTPDGSSPMLKYDGPWPPPKKEAAKPVEQTRPTAAVPPPPELIPDDSSAIAICLSPDVCKSPTAPVPYMVWGKADDKQNYSPDVRSNGDVIKRSDSRFTATYGDQPGTGLGVKSGTVGNVVTPVTSSNIVRANGVPVQRHTDRCTLNNGNCPGEYVNVKSTAMDMPPDGNDAQDRSWWDAAKDTGGDFWKGMTATSGTASSGEGIFNKVGEWWNDPSQIGRDAQSAYDSIPTGSEIWQGTKNIAGGAAHVAGEVWNDPVGSAKATGGWAKDQAVGAWHGVEAGYEKHGVAGAVGAVAGIAVEIVNPLKKLKMLERAAEVAEELGDLKKAEKLRKEAEEIREKEKQAERAREAKEEGKDGARSTRIHHVDCFEAPPGIDLAEYDRQLDEQMKTINDMTADDMAYSHWVLDKAGGTDALRQPYAQTQHRNEYKQMLKDKGWSDVDIKNHMQGLHATHFLDMVAGGNPTVFSRDAAGNPILGAGDVNSHIGSSWTQKGRAASLGEEAERMRRSGRAAEKMHVELKRCK</sequence>
<feature type="region of interest" description="Disordered" evidence="1">
    <location>
        <begin position="374"/>
        <end position="399"/>
    </location>
</feature>
<gene>
    <name evidence="3" type="ORF">GA0061101_11289</name>
</gene>